<gene>
    <name evidence="1" type="ORF">ED208_03780</name>
</gene>
<name>A0A3N0VLM4_9GAMM</name>
<comment type="caution">
    <text evidence="1">The sequence shown here is derived from an EMBL/GenBank/DDBJ whole genome shotgun (WGS) entry which is preliminary data.</text>
</comment>
<evidence type="ECO:0000313" key="1">
    <source>
        <dbReference type="EMBL" id="ROH93652.1"/>
    </source>
</evidence>
<dbReference type="Proteomes" id="UP000282106">
    <property type="component" value="Unassembled WGS sequence"/>
</dbReference>
<dbReference type="EMBL" id="RJVO01000001">
    <property type="protein sequence ID" value="ROH93652.1"/>
    <property type="molecule type" value="Genomic_DNA"/>
</dbReference>
<evidence type="ECO:0000313" key="2">
    <source>
        <dbReference type="Proteomes" id="UP000282106"/>
    </source>
</evidence>
<sequence length="192" mass="21090">MNLELVMPLRIRSTRLFGLVVATTLLWSAEAGAETLTTALRVHADMPQRCNVGIDPVDFGVLQRARGQTISRTARLRLQCQLLGYRRRVMVDDGLNYNPAEPGFRRMASADGAYARYRLYRPGEPAGGQVWGSGVANAVIVPEDPYSSSPEGLARSFDIAIVSEGVYTPEGLDRAALRDSIEITVDFLDAFE</sequence>
<dbReference type="RefSeq" id="WP_123210507.1">
    <property type="nucleotide sequence ID" value="NZ_RJVO01000001.1"/>
</dbReference>
<keyword evidence="2" id="KW-1185">Reference proteome</keyword>
<dbReference type="AlphaFoldDB" id="A0A3N0VLM4"/>
<reference evidence="1 2" key="1">
    <citation type="submission" date="2018-10" db="EMBL/GenBank/DDBJ databases">
        <authorList>
            <person name="Chen W.-M."/>
        </authorList>
    </citation>
    <scope>NUCLEOTIDE SEQUENCE [LARGE SCALE GENOMIC DNA]</scope>
    <source>
        <strain evidence="1 2">THS-13</strain>
    </source>
</reference>
<evidence type="ECO:0008006" key="3">
    <source>
        <dbReference type="Google" id="ProtNLM"/>
    </source>
</evidence>
<dbReference type="InParanoid" id="A0A3N0VLM4"/>
<accession>A0A3N0VLM4</accession>
<protein>
    <recommendedName>
        <fullName evidence="3">DUF1120 domain-containing protein</fullName>
    </recommendedName>
</protein>
<proteinExistence type="predicted"/>
<organism evidence="1 2">
    <name type="scientific">Stagnimonas aquatica</name>
    <dbReference type="NCBI Taxonomy" id="2689987"/>
    <lineage>
        <taxon>Bacteria</taxon>
        <taxon>Pseudomonadati</taxon>
        <taxon>Pseudomonadota</taxon>
        <taxon>Gammaproteobacteria</taxon>
        <taxon>Nevskiales</taxon>
        <taxon>Nevskiaceae</taxon>
        <taxon>Stagnimonas</taxon>
    </lineage>
</organism>